<dbReference type="Proteomes" id="UP000824633">
    <property type="component" value="Chromosome"/>
</dbReference>
<name>A0ABN6IW50_9CLOT</name>
<evidence type="ECO:0000313" key="2">
    <source>
        <dbReference type="EMBL" id="BCZ44612.1"/>
    </source>
</evidence>
<dbReference type="RefSeq" id="WP_224036280.1">
    <property type="nucleotide sequence ID" value="NZ_AP024849.1"/>
</dbReference>
<keyword evidence="1" id="KW-1133">Transmembrane helix</keyword>
<keyword evidence="1" id="KW-0472">Membrane</keyword>
<feature type="transmembrane region" description="Helical" evidence="1">
    <location>
        <begin position="20"/>
        <end position="37"/>
    </location>
</feature>
<dbReference type="PANTHER" id="PTHR37305">
    <property type="entry name" value="INTEGRAL MEMBRANE PROTEIN-RELATED"/>
    <property type="match status" value="1"/>
</dbReference>
<feature type="transmembrane region" description="Helical" evidence="1">
    <location>
        <begin position="228"/>
        <end position="249"/>
    </location>
</feature>
<organism evidence="2 3">
    <name type="scientific">Clostridium gelidum</name>
    <dbReference type="NCBI Taxonomy" id="704125"/>
    <lineage>
        <taxon>Bacteria</taxon>
        <taxon>Bacillati</taxon>
        <taxon>Bacillota</taxon>
        <taxon>Clostridia</taxon>
        <taxon>Eubacteriales</taxon>
        <taxon>Clostridiaceae</taxon>
        <taxon>Clostridium</taxon>
    </lineage>
</organism>
<feature type="transmembrane region" description="Helical" evidence="1">
    <location>
        <begin position="109"/>
        <end position="135"/>
    </location>
</feature>
<accession>A0ABN6IW50</accession>
<feature type="transmembrane region" description="Helical" evidence="1">
    <location>
        <begin position="68"/>
        <end position="88"/>
    </location>
</feature>
<protein>
    <recommendedName>
        <fullName evidence="4">ABC-2 family transporter protein</fullName>
    </recommendedName>
</protein>
<evidence type="ECO:0000256" key="1">
    <source>
        <dbReference type="SAM" id="Phobius"/>
    </source>
</evidence>
<reference evidence="3" key="1">
    <citation type="submission" date="2021-07" db="EMBL/GenBank/DDBJ databases">
        <title>Complete genome sequencing of a Clostridium isolate.</title>
        <authorList>
            <person name="Ueki A."/>
            <person name="Tonouchi A."/>
        </authorList>
    </citation>
    <scope>NUCLEOTIDE SEQUENCE [LARGE SCALE GENOMIC DNA]</scope>
    <source>
        <strain evidence="3">C5S11</strain>
    </source>
</reference>
<feature type="transmembrane region" description="Helical" evidence="1">
    <location>
        <begin position="155"/>
        <end position="176"/>
    </location>
</feature>
<proteinExistence type="predicted"/>
<dbReference type="PANTHER" id="PTHR37305:SF1">
    <property type="entry name" value="MEMBRANE PROTEIN"/>
    <property type="match status" value="1"/>
</dbReference>
<keyword evidence="3" id="KW-1185">Reference proteome</keyword>
<gene>
    <name evidence="2" type="ORF">psyc5s11_06790</name>
</gene>
<feature type="transmembrane region" description="Helical" evidence="1">
    <location>
        <begin position="188"/>
        <end position="208"/>
    </location>
</feature>
<keyword evidence="1" id="KW-0812">Transmembrane</keyword>
<evidence type="ECO:0000313" key="3">
    <source>
        <dbReference type="Proteomes" id="UP000824633"/>
    </source>
</evidence>
<sequence length="256" mass="29653">MKKLIASEFQRIWINKKTKILLMLVIIDAFFGCIWEFKYYGSYDHVNYNVILNSLNFSPFAFGEGSSILFYLVLPIVVIDSINYERLIGAFRMYMIRPYEKYQYILSKWIALSLTMFMLMVIVFIISIIFGFIFMPKVSTVQFYNIDYDFSTIVALLYIAKFFLIQFFIAMFIVSMSTVIAVIIPNSVISILAVISLIIGLGGFTSYFKFLVRNCKYAFYTLGNAEPISQHFIVAAGIIGFLLIGMLLWSKKDYFN</sequence>
<evidence type="ECO:0008006" key="4">
    <source>
        <dbReference type="Google" id="ProtNLM"/>
    </source>
</evidence>
<dbReference type="EMBL" id="AP024849">
    <property type="protein sequence ID" value="BCZ44612.1"/>
    <property type="molecule type" value="Genomic_DNA"/>
</dbReference>